<reference evidence="28" key="1">
    <citation type="submission" date="2018-11" db="EMBL/GenBank/DDBJ databases">
        <authorList>
            <consortium name="Genoscope - CEA"/>
            <person name="William W."/>
        </authorList>
    </citation>
    <scope>NUCLEOTIDE SEQUENCE</scope>
</reference>
<dbReference type="PROSITE" id="PS51230">
    <property type="entry name" value="EB1_C"/>
    <property type="match status" value="1"/>
</dbReference>
<gene>
    <name evidence="28" type="ORF">BRAA07T29392Z</name>
</gene>
<dbReference type="GO" id="GO:0009524">
    <property type="term" value="C:phragmoplast"/>
    <property type="evidence" value="ECO:0007669"/>
    <property type="project" value="UniProtKB-SubCell"/>
</dbReference>
<dbReference type="InterPro" id="IPR000719">
    <property type="entry name" value="Prot_kinase_dom"/>
</dbReference>
<evidence type="ECO:0000256" key="18">
    <source>
        <dbReference type="ARBA" id="ARBA00023212"/>
    </source>
</evidence>
<dbReference type="InterPro" id="IPR004953">
    <property type="entry name" value="EB1_C"/>
</dbReference>
<proteinExistence type="inferred from homology"/>
<keyword evidence="6" id="KW-0132">Cell division</keyword>
<feature type="compositionally biased region" description="Basic and acidic residues" evidence="22">
    <location>
        <begin position="1020"/>
        <end position="1031"/>
    </location>
</feature>
<feature type="signal peptide" evidence="24">
    <location>
        <begin position="1"/>
        <end position="26"/>
    </location>
</feature>
<dbReference type="PANTHER" id="PTHR48007:SF47">
    <property type="entry name" value="PROTEIN KINASE DOMAIN-CONTAINING PROTEIN"/>
    <property type="match status" value="1"/>
</dbReference>
<dbReference type="InterPro" id="IPR001611">
    <property type="entry name" value="Leu-rich_rpt"/>
</dbReference>
<dbReference type="InterPro" id="IPR011009">
    <property type="entry name" value="Kinase-like_dom_sf"/>
</dbReference>
<dbReference type="Pfam" id="PF00560">
    <property type="entry name" value="LRR_1"/>
    <property type="match status" value="2"/>
</dbReference>
<dbReference type="GO" id="GO:0009652">
    <property type="term" value="P:thigmotropism"/>
    <property type="evidence" value="ECO:0007669"/>
    <property type="project" value="UniProtKB-ARBA"/>
</dbReference>
<feature type="region of interest" description="Disordered" evidence="22">
    <location>
        <begin position="882"/>
        <end position="942"/>
    </location>
</feature>
<evidence type="ECO:0000256" key="10">
    <source>
        <dbReference type="ARBA" id="ARBA00022737"/>
    </source>
</evidence>
<dbReference type="Pfam" id="PF08263">
    <property type="entry name" value="LRRNT_2"/>
    <property type="match status" value="1"/>
</dbReference>
<feature type="compositionally biased region" description="Pro residues" evidence="22">
    <location>
        <begin position="290"/>
        <end position="300"/>
    </location>
</feature>
<sequence length="1110" mass="121281">MTTLAAVLLRYLFVFTVLLLCDQSLALNTDGVLLLSFRYSILDDPLSVLRSWRFEDETPCSWRGVTCDESSRHVTVLSLPSSKLAGTLPSNLGSLPSLQRLDLSNNSINGSFPASLLNATELRFLDLSRNHISGELPASFGASSKLNVLNLSENALVGELPATLGWYWNLTVISLKNNYLSGEVPGGFKSTEYLDLSSNLIRGSLPLHFGGNRLRYFNASFNRISGEIPSGFADEIPENATVDLSFNQLTGQIPGFRVLANQESDSFSGNPDLCGPDPAKHPCRDREATSPPPSLTPNSPPALAAIPNTLELTNHPISSKSGSKSKSALKPVIIVGIVVGDIAGLAILGIVVFYIYQSRKRKTVTATSKWSTSATDSNVLSKWYCLRKTVNVDGDCEEEEEESETSGSESDEENRVGRNRRSGLDDQDKKGTLVNLDSEKELEIETLLKASAYILGATGSGIMYKAVLQDSTAVAVRRIAECGLDRFRDFETQVRALAKLVHPNLVRIRGFYWGSDEKLVIYDFVPNGSLANARYRKVGSSSCHLPWEARLKIAKGVARGLTYIHDKKHVHGNLKPSNILLGLDMEPKVADFGLEKLLIGDMSYRTGGSAPIFGSKRSTSSHDFGPSPSPSPSSVGLPYNAPESLRSIKPNPKWDVYSFGVILLELLTGKIVVVDELGQVNGLVIDDGDRAVRMADAAIRAELEGKEEAVLACLKMGLACASPIPQRRPNIKEALQRRKRVKTKMATKIGMMDSAYFVGRSEILAWINSTLQLNLSKVEEACSGAVHCQLMDSVHPGAVPMHKVNFDAKSEYEMIQNYKVLQDVFNKLKITKHIEVSKLVKGRPLDNLEFMQWLKKYCDSVNGGHLHNYHALERREACKGGKEATKRAAATQQSAKSSSSSSSIAPRPSSSNGTRRHDPPSSNTGNHHSSKAPSSKQSKPVPAAYDEKITELKLYIDSLEKERDFYFSKLRDVEILCQNPDSENLPLVGSIKRILYAADGEDVGAAAETQNLSPIDEGSEERRSSGIESQKRKLIANLDEMDNKKRQEDGSNVVVVETTEQRSSAGKGPEQRKIEVVHQSHPKTSGGVLVGAAAAVESTLESAKQVISKK</sequence>
<evidence type="ECO:0000256" key="12">
    <source>
        <dbReference type="ARBA" id="ARBA00022776"/>
    </source>
</evidence>
<evidence type="ECO:0000256" key="8">
    <source>
        <dbReference type="ARBA" id="ARBA00022701"/>
    </source>
</evidence>
<organism evidence="28">
    <name type="scientific">Brassica campestris</name>
    <name type="common">Field mustard</name>
    <dbReference type="NCBI Taxonomy" id="3711"/>
    <lineage>
        <taxon>Eukaryota</taxon>
        <taxon>Viridiplantae</taxon>
        <taxon>Streptophyta</taxon>
        <taxon>Embryophyta</taxon>
        <taxon>Tracheophyta</taxon>
        <taxon>Spermatophyta</taxon>
        <taxon>Magnoliopsida</taxon>
        <taxon>eudicotyledons</taxon>
        <taxon>Gunneridae</taxon>
        <taxon>Pentapetalae</taxon>
        <taxon>rosids</taxon>
        <taxon>malvids</taxon>
        <taxon>Brassicales</taxon>
        <taxon>Brassicaceae</taxon>
        <taxon>Brassiceae</taxon>
        <taxon>Brassica</taxon>
    </lineage>
</organism>
<dbReference type="FunFam" id="3.80.10.10:FF:000101">
    <property type="entry name" value="LRR receptor-like serine/threonine-protein kinase ERECTA"/>
    <property type="match status" value="1"/>
</dbReference>
<dbReference type="PROSITE" id="PS50021">
    <property type="entry name" value="CH"/>
    <property type="match status" value="1"/>
</dbReference>
<evidence type="ECO:0000256" key="4">
    <source>
        <dbReference type="ARBA" id="ARBA00022490"/>
    </source>
</evidence>
<keyword evidence="14 23" id="KW-1133">Transmembrane helix</keyword>
<dbReference type="FunFam" id="1.10.418.10:FF:000028">
    <property type="entry name" value="RP/EB family microtubule-associated protein"/>
    <property type="match status" value="1"/>
</dbReference>
<keyword evidence="16" id="KW-0675">Receptor</keyword>
<dbReference type="Pfam" id="PF00069">
    <property type="entry name" value="Pkinase"/>
    <property type="match status" value="1"/>
</dbReference>
<feature type="domain" description="Calponin-homology (CH)" evidence="26">
    <location>
        <begin position="757"/>
        <end position="859"/>
    </location>
</feature>
<evidence type="ECO:0000256" key="20">
    <source>
        <dbReference type="ARBA" id="ARBA00060413"/>
    </source>
</evidence>
<evidence type="ECO:0000256" key="19">
    <source>
        <dbReference type="ARBA" id="ARBA00023306"/>
    </source>
</evidence>
<evidence type="ECO:0000256" key="3">
    <source>
        <dbReference type="ARBA" id="ARBA00010729"/>
    </source>
</evidence>
<feature type="compositionally biased region" description="Basic and acidic residues" evidence="22">
    <location>
        <begin position="278"/>
        <end position="288"/>
    </location>
</feature>
<dbReference type="GO" id="GO:0004672">
    <property type="term" value="F:protein kinase activity"/>
    <property type="evidence" value="ECO:0007669"/>
    <property type="project" value="InterPro"/>
</dbReference>
<feature type="transmembrane region" description="Helical" evidence="23">
    <location>
        <begin position="332"/>
        <end position="356"/>
    </location>
</feature>
<dbReference type="InterPro" id="IPR032675">
    <property type="entry name" value="LRR_dom_sf"/>
</dbReference>
<accession>A0A3P6BC95</accession>
<dbReference type="GO" id="GO:0005874">
    <property type="term" value="C:microtubule"/>
    <property type="evidence" value="ECO:0007669"/>
    <property type="project" value="UniProtKB-KW"/>
</dbReference>
<comment type="subcellular location">
    <subcellularLocation>
        <location evidence="20">Cytoplasm</location>
        <location evidence="20">Cytoskeleton</location>
        <location evidence="20">Phragmoplast</location>
    </subcellularLocation>
    <subcellularLocation>
        <location evidence="1">Cytoplasm</location>
        <location evidence="1">Cytoskeleton</location>
        <location evidence="1">Spindle</location>
    </subcellularLocation>
    <subcellularLocation>
        <location evidence="2">Membrane</location>
        <topology evidence="2">Single-pass type I membrane protein</topology>
    </subcellularLocation>
</comment>
<keyword evidence="13" id="KW-0067">ATP-binding</keyword>
<dbReference type="SUPFAM" id="SSF47576">
    <property type="entry name" value="Calponin-homology domain, CH-domain"/>
    <property type="match status" value="1"/>
</dbReference>
<dbReference type="Pfam" id="PF13855">
    <property type="entry name" value="LRR_8"/>
    <property type="match status" value="1"/>
</dbReference>
<feature type="region of interest" description="Disordered" evidence="22">
    <location>
        <begin position="395"/>
        <end position="424"/>
    </location>
</feature>
<protein>
    <recommendedName>
        <fullName evidence="29">Protein kinase domain-containing protein</fullName>
    </recommendedName>
</protein>
<evidence type="ECO:0000256" key="6">
    <source>
        <dbReference type="ARBA" id="ARBA00022618"/>
    </source>
</evidence>
<feature type="compositionally biased region" description="Acidic residues" evidence="22">
    <location>
        <begin position="395"/>
        <end position="412"/>
    </location>
</feature>
<feature type="domain" description="Protein kinase" evidence="25">
    <location>
        <begin position="449"/>
        <end position="741"/>
    </location>
</feature>
<dbReference type="Gene3D" id="1.20.5.1430">
    <property type="match status" value="1"/>
</dbReference>
<evidence type="ECO:0000259" key="25">
    <source>
        <dbReference type="PROSITE" id="PS50011"/>
    </source>
</evidence>
<dbReference type="CDD" id="cd12087">
    <property type="entry name" value="TM_EGFR-like"/>
    <property type="match status" value="1"/>
</dbReference>
<keyword evidence="9 24" id="KW-0732">Signal</keyword>
<dbReference type="EMBL" id="LR031574">
    <property type="protein sequence ID" value="VDC98173.1"/>
    <property type="molecule type" value="Genomic_DNA"/>
</dbReference>
<evidence type="ECO:0000256" key="1">
    <source>
        <dbReference type="ARBA" id="ARBA00004186"/>
    </source>
</evidence>
<dbReference type="PANTHER" id="PTHR48007">
    <property type="entry name" value="LEUCINE-RICH REPEAT RECEPTOR-LIKE PROTEIN KINASE PXC1"/>
    <property type="match status" value="1"/>
</dbReference>
<feature type="domain" description="EB1 C-terminal" evidence="27">
    <location>
        <begin position="934"/>
        <end position="1004"/>
    </location>
</feature>
<dbReference type="GO" id="GO:0051301">
    <property type="term" value="P:cell division"/>
    <property type="evidence" value="ECO:0007669"/>
    <property type="project" value="UniProtKB-KW"/>
</dbReference>
<comment type="similarity">
    <text evidence="3">Belongs to the MAPRE family.</text>
</comment>
<dbReference type="Pfam" id="PF00307">
    <property type="entry name" value="CH"/>
    <property type="match status" value="1"/>
</dbReference>
<evidence type="ECO:0000256" key="13">
    <source>
        <dbReference type="ARBA" id="ARBA00022840"/>
    </source>
</evidence>
<dbReference type="Pfam" id="PF03271">
    <property type="entry name" value="EB1"/>
    <property type="match status" value="1"/>
</dbReference>
<keyword evidence="5" id="KW-0433">Leucine-rich repeat</keyword>
<evidence type="ECO:0000256" key="2">
    <source>
        <dbReference type="ARBA" id="ARBA00004479"/>
    </source>
</evidence>
<dbReference type="AlphaFoldDB" id="A0A3P6BC95"/>
<dbReference type="GO" id="GO:0008017">
    <property type="term" value="F:microtubule binding"/>
    <property type="evidence" value="ECO:0007669"/>
    <property type="project" value="InterPro"/>
</dbReference>
<dbReference type="InterPro" id="IPR046959">
    <property type="entry name" value="PRK1-6/SRF4-like"/>
</dbReference>
<evidence type="ECO:0000256" key="9">
    <source>
        <dbReference type="ARBA" id="ARBA00022729"/>
    </source>
</evidence>
<feature type="region of interest" description="Disordered" evidence="22">
    <location>
        <begin position="615"/>
        <end position="638"/>
    </location>
</feature>
<keyword evidence="18" id="KW-0206">Cytoskeleton</keyword>
<dbReference type="SUPFAM" id="SSF140612">
    <property type="entry name" value="EB1 dimerisation domain-like"/>
    <property type="match status" value="1"/>
</dbReference>
<keyword evidence="10" id="KW-0677">Repeat</keyword>
<dbReference type="SUPFAM" id="SSF56112">
    <property type="entry name" value="Protein kinase-like (PK-like)"/>
    <property type="match status" value="1"/>
</dbReference>
<evidence type="ECO:0000256" key="7">
    <source>
        <dbReference type="ARBA" id="ARBA00022692"/>
    </source>
</evidence>
<feature type="compositionally biased region" description="Low complexity" evidence="22">
    <location>
        <begin position="887"/>
        <end position="911"/>
    </location>
</feature>
<feature type="region of interest" description="Disordered" evidence="22">
    <location>
        <begin position="267"/>
        <end position="302"/>
    </location>
</feature>
<dbReference type="InterPro" id="IPR036872">
    <property type="entry name" value="CH_dom_sf"/>
</dbReference>
<evidence type="ECO:0000256" key="14">
    <source>
        <dbReference type="ARBA" id="ARBA00022989"/>
    </source>
</evidence>
<dbReference type="Gene3D" id="3.80.10.10">
    <property type="entry name" value="Ribonuclease Inhibitor"/>
    <property type="match status" value="1"/>
</dbReference>
<dbReference type="Gene3D" id="1.10.418.10">
    <property type="entry name" value="Calponin-like domain"/>
    <property type="match status" value="1"/>
</dbReference>
<keyword evidence="4" id="KW-0963">Cytoplasm</keyword>
<evidence type="ECO:0000313" key="28">
    <source>
        <dbReference type="EMBL" id="VDC98173.1"/>
    </source>
</evidence>
<dbReference type="InterPro" id="IPR036133">
    <property type="entry name" value="EB1_C_sf"/>
</dbReference>
<feature type="chain" id="PRO_5017969492" description="Protein kinase domain-containing protein" evidence="24">
    <location>
        <begin position="27"/>
        <end position="1110"/>
    </location>
</feature>
<evidence type="ECO:0000256" key="23">
    <source>
        <dbReference type="SAM" id="Phobius"/>
    </source>
</evidence>
<name>A0A3P6BC95_BRACM</name>
<feature type="region of interest" description="Disordered" evidence="22">
    <location>
        <begin position="1007"/>
        <end position="1075"/>
    </location>
</feature>
<keyword evidence="7 23" id="KW-0812">Transmembrane</keyword>
<evidence type="ECO:0000256" key="11">
    <source>
        <dbReference type="ARBA" id="ARBA00022741"/>
    </source>
</evidence>
<evidence type="ECO:0000256" key="22">
    <source>
        <dbReference type="SAM" id="MobiDB-lite"/>
    </source>
</evidence>
<dbReference type="SUPFAM" id="SSF52058">
    <property type="entry name" value="L domain-like"/>
    <property type="match status" value="1"/>
</dbReference>
<keyword evidence="8 21" id="KW-0493">Microtubule</keyword>
<evidence type="ECO:0000259" key="26">
    <source>
        <dbReference type="PROSITE" id="PS50021"/>
    </source>
</evidence>
<feature type="compositionally biased region" description="Low complexity" evidence="22">
    <location>
        <begin position="931"/>
        <end position="942"/>
    </location>
</feature>
<evidence type="ECO:0000256" key="16">
    <source>
        <dbReference type="ARBA" id="ARBA00023170"/>
    </source>
</evidence>
<dbReference type="CDD" id="cd00014">
    <property type="entry name" value="CH_SF"/>
    <property type="match status" value="1"/>
</dbReference>
<evidence type="ECO:0000256" key="17">
    <source>
        <dbReference type="ARBA" id="ARBA00023180"/>
    </source>
</evidence>
<keyword evidence="19" id="KW-0131">Cell cycle</keyword>
<dbReference type="Gene3D" id="1.10.510.10">
    <property type="entry name" value="Transferase(Phosphotransferase) domain 1"/>
    <property type="match status" value="1"/>
</dbReference>
<evidence type="ECO:0000256" key="15">
    <source>
        <dbReference type="ARBA" id="ARBA00023136"/>
    </source>
</evidence>
<evidence type="ECO:0000256" key="5">
    <source>
        <dbReference type="ARBA" id="ARBA00022614"/>
    </source>
</evidence>
<evidence type="ECO:0000256" key="21">
    <source>
        <dbReference type="PROSITE-ProRule" id="PRU00576"/>
    </source>
</evidence>
<keyword evidence="17" id="KW-0325">Glycoprotein</keyword>
<evidence type="ECO:0000259" key="27">
    <source>
        <dbReference type="PROSITE" id="PS51230"/>
    </source>
</evidence>
<dbReference type="InterPro" id="IPR001715">
    <property type="entry name" value="CH_dom"/>
</dbReference>
<dbReference type="GO" id="GO:0005819">
    <property type="term" value="C:spindle"/>
    <property type="evidence" value="ECO:0007669"/>
    <property type="project" value="UniProtKB-SubCell"/>
</dbReference>
<dbReference type="PROSITE" id="PS50011">
    <property type="entry name" value="PROTEIN_KINASE_DOM"/>
    <property type="match status" value="1"/>
</dbReference>
<evidence type="ECO:0008006" key="29">
    <source>
        <dbReference type="Google" id="ProtNLM"/>
    </source>
</evidence>
<dbReference type="InterPro" id="IPR013210">
    <property type="entry name" value="LRR_N_plant-typ"/>
</dbReference>
<keyword evidence="12" id="KW-0498">Mitosis</keyword>
<keyword evidence="15 23" id="KW-0472">Membrane</keyword>
<dbReference type="GO" id="GO:0016020">
    <property type="term" value="C:membrane"/>
    <property type="evidence" value="ECO:0007669"/>
    <property type="project" value="UniProtKB-SubCell"/>
</dbReference>
<dbReference type="Gene3D" id="3.30.200.20">
    <property type="entry name" value="Phosphorylase Kinase, domain 1"/>
    <property type="match status" value="1"/>
</dbReference>
<evidence type="ECO:0000256" key="24">
    <source>
        <dbReference type="SAM" id="SignalP"/>
    </source>
</evidence>
<dbReference type="GO" id="GO:0005524">
    <property type="term" value="F:ATP binding"/>
    <property type="evidence" value="ECO:0007669"/>
    <property type="project" value="UniProtKB-KW"/>
</dbReference>
<keyword evidence="11" id="KW-0547">Nucleotide-binding</keyword>